<comment type="caution">
    <text evidence="1">The sequence shown here is derived from an EMBL/GenBank/DDBJ whole genome shotgun (WGS) entry which is preliminary data.</text>
</comment>
<dbReference type="AlphaFoldDB" id="A0A7C3WD06"/>
<gene>
    <name evidence="1" type="ORF">ENR59_02585</name>
</gene>
<evidence type="ECO:0000313" key="1">
    <source>
        <dbReference type="EMBL" id="HGG91824.1"/>
    </source>
</evidence>
<protein>
    <submittedName>
        <fullName evidence="1">Uncharacterized protein</fullName>
    </submittedName>
</protein>
<name>A0A7C3WD06_9BACT</name>
<accession>A0A7C3WD06</accession>
<reference evidence="1" key="1">
    <citation type="journal article" date="2020" name="mSystems">
        <title>Genome- and Community-Level Interaction Insights into Carbon Utilization and Element Cycling Functions of Hydrothermarchaeota in Hydrothermal Sediment.</title>
        <authorList>
            <person name="Zhou Z."/>
            <person name="Liu Y."/>
            <person name="Xu W."/>
            <person name="Pan J."/>
            <person name="Luo Z.H."/>
            <person name="Li M."/>
        </authorList>
    </citation>
    <scope>NUCLEOTIDE SEQUENCE [LARGE SCALE GENOMIC DNA]</scope>
    <source>
        <strain evidence="1">SpSt-413</strain>
    </source>
</reference>
<organism evidence="1">
    <name type="scientific">Fundidesulfovibrio putealis</name>
    <dbReference type="NCBI Taxonomy" id="270496"/>
    <lineage>
        <taxon>Bacteria</taxon>
        <taxon>Pseudomonadati</taxon>
        <taxon>Thermodesulfobacteriota</taxon>
        <taxon>Desulfovibrionia</taxon>
        <taxon>Desulfovibrionales</taxon>
        <taxon>Desulfovibrionaceae</taxon>
        <taxon>Fundidesulfovibrio</taxon>
    </lineage>
</organism>
<sequence length="71" mass="7609">MKIDDSLSSSVMQLDSKTSKQLFGAAVVKTTLDYMNADPMGASGKNADYDFQTKVLEGGLMAKGKMVTNKV</sequence>
<dbReference type="EMBL" id="DSRP01000182">
    <property type="protein sequence ID" value="HGG91824.1"/>
    <property type="molecule type" value="Genomic_DNA"/>
</dbReference>
<proteinExistence type="predicted"/>